<evidence type="ECO:0000313" key="9">
    <source>
        <dbReference type="EMBL" id="MBN9669658.1"/>
    </source>
</evidence>
<organism evidence="9 10">
    <name type="scientific">Roseibium aggregatum</name>
    <dbReference type="NCBI Taxonomy" id="187304"/>
    <lineage>
        <taxon>Bacteria</taxon>
        <taxon>Pseudomonadati</taxon>
        <taxon>Pseudomonadota</taxon>
        <taxon>Alphaproteobacteria</taxon>
        <taxon>Hyphomicrobiales</taxon>
        <taxon>Stappiaceae</taxon>
        <taxon>Roseibium</taxon>
    </lineage>
</organism>
<dbReference type="Pfam" id="PF13515">
    <property type="entry name" value="FUSC_2"/>
    <property type="match status" value="1"/>
</dbReference>
<dbReference type="EMBL" id="JAEKJZ010000001">
    <property type="protein sequence ID" value="MBN9669658.1"/>
    <property type="molecule type" value="Genomic_DNA"/>
</dbReference>
<evidence type="ECO:0000256" key="2">
    <source>
        <dbReference type="ARBA" id="ARBA00022475"/>
    </source>
</evidence>
<feature type="transmembrane region" description="Helical" evidence="7">
    <location>
        <begin position="417"/>
        <end position="448"/>
    </location>
</feature>
<comment type="caution">
    <text evidence="9">The sequence shown here is derived from an EMBL/GenBank/DDBJ whole genome shotgun (WGS) entry which is preliminary data.</text>
</comment>
<feature type="transmembrane region" description="Helical" evidence="7">
    <location>
        <begin position="81"/>
        <end position="102"/>
    </location>
</feature>
<feature type="transmembrane region" description="Helical" evidence="7">
    <location>
        <begin position="358"/>
        <end position="380"/>
    </location>
</feature>
<evidence type="ECO:0000256" key="7">
    <source>
        <dbReference type="SAM" id="Phobius"/>
    </source>
</evidence>
<feature type="transmembrane region" description="Helical" evidence="7">
    <location>
        <begin position="108"/>
        <end position="127"/>
    </location>
</feature>
<sequence>MLQAAATIKTKLLRTDPGGLRLMRGVHLMLTVLGAVFLANVAAGLVPGQSAFKLAVLAAAAGGHCLMFTPVSTRRAEILGILKLGGLVTGLFALGAVAAALSGKNASSVLQGLWIGTIMTGFALQGLGAFWQRAGRIMAVCWLFVILSTLGGSPGIWLPVMAILGALVALVVRTGPWRPSTRGTYLRVEAANRRAMAGYLRQAAEDVADTASPAPVTIRDLAQLRTELQVCADLLQPDLDLKGMSPEAATMVELALEVVRDARGQLSEDGRERLARDPGFRASLEALANRLRTGEGGAVPSVSWVETGRNITTEDRFQELRMAQAFERLWILAARDTPVHQGLEPDEKRAPNTWWRQLSWRLSLQAGVAAAIGFALGFAFDLNHAYWVTLTVIIVLSNSLGATLLRTAQRIGGTAGGVVLAMLVDPALADFPAVRLVLVVIAIPAVIVFIDRNYAIASGIISFLVVMGLQTLEGLPIGELWSRLYDTMIGAGVGLAAAWLLFPNRTGAGYVALASDYLSACRDCLKGEGGEPEKDLQDLARLRTAASTLIATARSYRIEQAPWSSFTRASSDLNVQVIVLAQYVVLYREARADVLRATAGVSNAPDIEALIGRMNKRLEDEFDAVLEGREKQTVPGLEDDWMAAMPEGGSGDLAVMTAWVAMLYHARKILRCLDGLRAEKLLSAPA</sequence>
<feature type="transmembrane region" description="Helical" evidence="7">
    <location>
        <begin position="21"/>
        <end position="45"/>
    </location>
</feature>
<gene>
    <name evidence="9" type="ORF">JF539_04865</name>
</gene>
<evidence type="ECO:0000256" key="5">
    <source>
        <dbReference type="ARBA" id="ARBA00023136"/>
    </source>
</evidence>
<keyword evidence="4 7" id="KW-1133">Transmembrane helix</keyword>
<feature type="transmembrane region" description="Helical" evidence="7">
    <location>
        <begin position="454"/>
        <end position="472"/>
    </location>
</feature>
<evidence type="ECO:0000256" key="3">
    <source>
        <dbReference type="ARBA" id="ARBA00022692"/>
    </source>
</evidence>
<accession>A0A939J0U6</accession>
<comment type="subcellular location">
    <subcellularLocation>
        <location evidence="1">Cell membrane</location>
        <topology evidence="1">Multi-pass membrane protein</topology>
    </subcellularLocation>
</comment>
<dbReference type="GO" id="GO:0005886">
    <property type="term" value="C:plasma membrane"/>
    <property type="evidence" value="ECO:0007669"/>
    <property type="project" value="UniProtKB-SubCell"/>
</dbReference>
<protein>
    <submittedName>
        <fullName evidence="9">FUSC family protein</fullName>
    </submittedName>
</protein>
<feature type="domain" description="Integral membrane bound transporter" evidence="8">
    <location>
        <begin position="373"/>
        <end position="496"/>
    </location>
</feature>
<feature type="transmembrane region" description="Helical" evidence="7">
    <location>
        <begin position="156"/>
        <end position="172"/>
    </location>
</feature>
<dbReference type="AlphaFoldDB" id="A0A939J0U6"/>
<evidence type="ECO:0000256" key="1">
    <source>
        <dbReference type="ARBA" id="ARBA00004651"/>
    </source>
</evidence>
<evidence type="ECO:0000259" key="8">
    <source>
        <dbReference type="Pfam" id="PF13515"/>
    </source>
</evidence>
<evidence type="ECO:0000256" key="4">
    <source>
        <dbReference type="ARBA" id="ARBA00022989"/>
    </source>
</evidence>
<feature type="transmembrane region" description="Helical" evidence="7">
    <location>
        <begin position="386"/>
        <end position="405"/>
    </location>
</feature>
<dbReference type="PANTHER" id="PTHR30509">
    <property type="entry name" value="P-HYDROXYBENZOIC ACID EFFLUX PUMP SUBUNIT-RELATED"/>
    <property type="match status" value="1"/>
</dbReference>
<keyword evidence="5 7" id="KW-0472">Membrane</keyword>
<dbReference type="InterPro" id="IPR049453">
    <property type="entry name" value="Memb_transporter_dom"/>
</dbReference>
<proteinExistence type="inferred from homology"/>
<keyword evidence="2" id="KW-1003">Cell membrane</keyword>
<name>A0A939J0U6_9HYPH</name>
<dbReference type="RefSeq" id="WP_207139205.1">
    <property type="nucleotide sequence ID" value="NZ_JAEKJZ010000001.1"/>
</dbReference>
<dbReference type="PANTHER" id="PTHR30509:SF9">
    <property type="entry name" value="MULTIDRUG RESISTANCE PROTEIN MDTO"/>
    <property type="match status" value="1"/>
</dbReference>
<dbReference type="Proteomes" id="UP000664096">
    <property type="component" value="Unassembled WGS sequence"/>
</dbReference>
<feature type="transmembrane region" description="Helical" evidence="7">
    <location>
        <begin position="134"/>
        <end position="150"/>
    </location>
</feature>
<reference evidence="9" key="1">
    <citation type="submission" date="2020-12" db="EMBL/GenBank/DDBJ databases">
        <title>Oil enriched cultivation method for isolating marine PHA-producing bacteria.</title>
        <authorList>
            <person name="Zheng W."/>
            <person name="Yu S."/>
            <person name="Huang Y."/>
        </authorList>
    </citation>
    <scope>NUCLEOTIDE SEQUENCE</scope>
    <source>
        <strain evidence="9">SY-2-12</strain>
    </source>
</reference>
<keyword evidence="3 7" id="KW-0812">Transmembrane</keyword>
<evidence type="ECO:0000256" key="6">
    <source>
        <dbReference type="ARBA" id="ARBA00043993"/>
    </source>
</evidence>
<feature type="transmembrane region" description="Helical" evidence="7">
    <location>
        <begin position="51"/>
        <end position="69"/>
    </location>
</feature>
<comment type="similarity">
    <text evidence="6">Belongs to the YccS/YhfK family.</text>
</comment>
<feature type="transmembrane region" description="Helical" evidence="7">
    <location>
        <begin position="484"/>
        <end position="502"/>
    </location>
</feature>
<evidence type="ECO:0000313" key="10">
    <source>
        <dbReference type="Proteomes" id="UP000664096"/>
    </source>
</evidence>